<keyword evidence="4" id="KW-1185">Reference proteome</keyword>
<feature type="region of interest" description="Disordered" evidence="1">
    <location>
        <begin position="1"/>
        <end position="148"/>
    </location>
</feature>
<proteinExistence type="predicted"/>
<evidence type="ECO:0000259" key="2">
    <source>
        <dbReference type="Pfam" id="PF13672"/>
    </source>
</evidence>
<protein>
    <recommendedName>
        <fullName evidence="2">PPM-type phosphatase domain-containing protein</fullName>
    </recommendedName>
</protein>
<accession>A0ABN3ITA2</accession>
<feature type="region of interest" description="Disordered" evidence="1">
    <location>
        <begin position="312"/>
        <end position="356"/>
    </location>
</feature>
<dbReference type="Pfam" id="PF13672">
    <property type="entry name" value="PP2C_2"/>
    <property type="match status" value="1"/>
</dbReference>
<evidence type="ECO:0000313" key="4">
    <source>
        <dbReference type="Proteomes" id="UP001500058"/>
    </source>
</evidence>
<evidence type="ECO:0000256" key="1">
    <source>
        <dbReference type="SAM" id="MobiDB-lite"/>
    </source>
</evidence>
<comment type="caution">
    <text evidence="3">The sequence shown here is derived from an EMBL/GenBank/DDBJ whole genome shotgun (WGS) entry which is preliminary data.</text>
</comment>
<dbReference type="InterPro" id="IPR001932">
    <property type="entry name" value="PPM-type_phosphatase-like_dom"/>
</dbReference>
<feature type="compositionally biased region" description="Basic and acidic residues" evidence="1">
    <location>
        <begin position="1"/>
        <end position="19"/>
    </location>
</feature>
<evidence type="ECO:0000313" key="3">
    <source>
        <dbReference type="EMBL" id="GAA2413263.1"/>
    </source>
</evidence>
<feature type="domain" description="PPM-type phosphatase" evidence="2">
    <location>
        <begin position="168"/>
        <end position="408"/>
    </location>
</feature>
<feature type="compositionally biased region" description="Low complexity" evidence="1">
    <location>
        <begin position="101"/>
        <end position="110"/>
    </location>
</feature>
<reference evidence="3 4" key="1">
    <citation type="journal article" date="2019" name="Int. J. Syst. Evol. Microbiol.">
        <title>The Global Catalogue of Microorganisms (GCM) 10K type strain sequencing project: providing services to taxonomists for standard genome sequencing and annotation.</title>
        <authorList>
            <consortium name="The Broad Institute Genomics Platform"/>
            <consortium name="The Broad Institute Genome Sequencing Center for Infectious Disease"/>
            <person name="Wu L."/>
            <person name="Ma J."/>
        </authorList>
    </citation>
    <scope>NUCLEOTIDE SEQUENCE [LARGE SCALE GENOMIC DNA]</scope>
    <source>
        <strain evidence="3 4">JCM 6921</strain>
    </source>
</reference>
<dbReference type="Proteomes" id="UP001500058">
    <property type="component" value="Unassembled WGS sequence"/>
</dbReference>
<organism evidence="3 4">
    <name type="scientific">Streptomyces glaucosporus</name>
    <dbReference type="NCBI Taxonomy" id="284044"/>
    <lineage>
        <taxon>Bacteria</taxon>
        <taxon>Bacillati</taxon>
        <taxon>Actinomycetota</taxon>
        <taxon>Actinomycetes</taxon>
        <taxon>Kitasatosporales</taxon>
        <taxon>Streptomycetaceae</taxon>
        <taxon>Streptomyces</taxon>
    </lineage>
</organism>
<feature type="compositionally biased region" description="Gly residues" evidence="1">
    <location>
        <begin position="315"/>
        <end position="329"/>
    </location>
</feature>
<dbReference type="EMBL" id="BAAATJ010000029">
    <property type="protein sequence ID" value="GAA2413263.1"/>
    <property type="molecule type" value="Genomic_DNA"/>
</dbReference>
<dbReference type="RefSeq" id="WP_344633248.1">
    <property type="nucleotide sequence ID" value="NZ_BAAATJ010000029.1"/>
</dbReference>
<sequence>MSRQGENAERSDWWGRLYDEDAPDTGRAPAGDSVDERFDSAAGTVGVARSRTPEPGEAAGPGGTPDEPGTPEAPGESARPGTPENPGTPDNSRPPQDAGTSGPPGAASPAPAAPAPVPDFVGDRPPAYEPEPTALPAADPGGLDGLTPDTVLEGARYGSFTLRAASLRGDASRYRGEPRRDALLTARFGSGEDALLLVAVATGPRTSIEAHRAAREICRWVGSAVGHSHARLAEDIRAARRGDLKSGLHRLTGRGYGRLRARAAELGLEAGEYTADLRCLLLSADPECRIRVFFGVGGGGLFRLRDGMWQDIEPGGRGGSGSGEEGTGPGDAARPGEPGDGGLVPDPGPAPAMPGPFRFRTSLARPGDTLLLCSAGLAGPMRDERAFADRLAERWAGQEPPGLAAFLADAQLRAEGHSGDRTAAAVWEH</sequence>
<gene>
    <name evidence="3" type="ORF">GCM10010420_48520</name>
</gene>
<feature type="compositionally biased region" description="Low complexity" evidence="1">
    <location>
        <begin position="53"/>
        <end position="76"/>
    </location>
</feature>
<name>A0ABN3ITA2_9ACTN</name>